<proteinExistence type="inferred from homology"/>
<name>A0A1H5ZBU6_9BACT</name>
<reference evidence="5 6" key="1">
    <citation type="submission" date="2016-10" db="EMBL/GenBank/DDBJ databases">
        <authorList>
            <person name="de Groot N.N."/>
        </authorList>
    </citation>
    <scope>NUCLEOTIDE SEQUENCE [LARGE SCALE GENOMIC DNA]</scope>
    <source>
        <strain evidence="5 6">DSM 22489</strain>
    </source>
</reference>
<evidence type="ECO:0000256" key="3">
    <source>
        <dbReference type="ARBA" id="ARBA00022679"/>
    </source>
</evidence>
<dbReference type="AlphaFoldDB" id="A0A1H5ZBU6"/>
<organism evidence="5 6">
    <name type="scientific">Bryocella elongata</name>
    <dbReference type="NCBI Taxonomy" id="863522"/>
    <lineage>
        <taxon>Bacteria</taxon>
        <taxon>Pseudomonadati</taxon>
        <taxon>Acidobacteriota</taxon>
        <taxon>Terriglobia</taxon>
        <taxon>Terriglobales</taxon>
        <taxon>Acidobacteriaceae</taxon>
        <taxon>Bryocella</taxon>
    </lineage>
</organism>
<keyword evidence="3" id="KW-0808">Transferase</keyword>
<evidence type="ECO:0000256" key="2">
    <source>
        <dbReference type="ARBA" id="ARBA00022676"/>
    </source>
</evidence>
<dbReference type="RefSeq" id="WP_103933435.1">
    <property type="nucleotide sequence ID" value="NZ_FNVA01000004.1"/>
</dbReference>
<evidence type="ECO:0000313" key="6">
    <source>
        <dbReference type="Proteomes" id="UP000236728"/>
    </source>
</evidence>
<dbReference type="PANTHER" id="PTHR43179">
    <property type="entry name" value="RHAMNOSYLTRANSFERASE WBBL"/>
    <property type="match status" value="1"/>
</dbReference>
<feature type="domain" description="Glycosyltransferase 2-like" evidence="4">
    <location>
        <begin position="20"/>
        <end position="192"/>
    </location>
</feature>
<dbReference type="CDD" id="cd04186">
    <property type="entry name" value="GT_2_like_c"/>
    <property type="match status" value="1"/>
</dbReference>
<dbReference type="Pfam" id="PF00535">
    <property type="entry name" value="Glycos_transf_2"/>
    <property type="match status" value="1"/>
</dbReference>
<accession>A0A1H5ZBU6</accession>
<dbReference type="SUPFAM" id="SSF53448">
    <property type="entry name" value="Nucleotide-diphospho-sugar transferases"/>
    <property type="match status" value="1"/>
</dbReference>
<dbReference type="InterPro" id="IPR029044">
    <property type="entry name" value="Nucleotide-diphossugar_trans"/>
</dbReference>
<evidence type="ECO:0000313" key="5">
    <source>
        <dbReference type="EMBL" id="SEG33127.1"/>
    </source>
</evidence>
<dbReference type="EMBL" id="FNVA01000004">
    <property type="protein sequence ID" value="SEG33127.1"/>
    <property type="molecule type" value="Genomic_DNA"/>
</dbReference>
<keyword evidence="2" id="KW-0328">Glycosyltransferase</keyword>
<comment type="similarity">
    <text evidence="1">Belongs to the glycosyltransferase 2 family.</text>
</comment>
<evidence type="ECO:0000256" key="1">
    <source>
        <dbReference type="ARBA" id="ARBA00006739"/>
    </source>
</evidence>
<protein>
    <recommendedName>
        <fullName evidence="4">Glycosyltransferase 2-like domain-containing protein</fullName>
    </recommendedName>
</protein>
<dbReference type="PANTHER" id="PTHR43179:SF12">
    <property type="entry name" value="GALACTOFURANOSYLTRANSFERASE GLFT2"/>
    <property type="match status" value="1"/>
</dbReference>
<keyword evidence="6" id="KW-1185">Reference proteome</keyword>
<dbReference type="Proteomes" id="UP000236728">
    <property type="component" value="Unassembled WGS sequence"/>
</dbReference>
<dbReference type="InterPro" id="IPR001173">
    <property type="entry name" value="Glyco_trans_2-like"/>
</dbReference>
<dbReference type="Gene3D" id="3.90.550.10">
    <property type="entry name" value="Spore Coat Polysaccharide Biosynthesis Protein SpsA, Chain A"/>
    <property type="match status" value="1"/>
</dbReference>
<gene>
    <name evidence="5" type="ORF">SAMN05421819_2540</name>
</gene>
<evidence type="ECO:0000259" key="4">
    <source>
        <dbReference type="Pfam" id="PF00535"/>
    </source>
</evidence>
<dbReference type="OrthoDB" id="9771846at2"/>
<sequence length="304" mass="34407">MASESLGCCTIVKGKIGIATVLYNSGEVLAEFLASLRSQTYTNFVVYVVDNASVDNSAEQCSLAGDRFIVTINKRNTGFAYGTNQGIRQALEDGCEYVLLLNNDVAFEADFLDRFVKGMERTAADIGAPLTFYYDRPNIIWAAGGRFQRWAGYRPLHLGMEQQYSAEFAQDRLIQFSPGSGLMAHRRVFERIGFLDETFFTYWEDTDFSVRALKAGLRSYLIPKARLWHKVSSLTGMNSEFQRFYAVRNHALYIAKHCGPLEATLLHGIYLTAYRLIGLLRLRTDERVAFWKKGIEIARTAGYK</sequence>
<dbReference type="GO" id="GO:0016757">
    <property type="term" value="F:glycosyltransferase activity"/>
    <property type="evidence" value="ECO:0007669"/>
    <property type="project" value="UniProtKB-KW"/>
</dbReference>